<dbReference type="GeneID" id="97331708"/>
<organism evidence="4 5">
    <name type="scientific">Corynebacterium diphtheriae</name>
    <dbReference type="NCBI Taxonomy" id="1717"/>
    <lineage>
        <taxon>Bacteria</taxon>
        <taxon>Bacillati</taxon>
        <taxon>Actinomycetota</taxon>
        <taxon>Actinomycetes</taxon>
        <taxon>Mycobacteriales</taxon>
        <taxon>Corynebacteriaceae</taxon>
        <taxon>Corynebacterium</taxon>
    </lineage>
</organism>
<feature type="domain" description="General stress protein 17M-like" evidence="3">
    <location>
        <begin position="28"/>
        <end position="94"/>
    </location>
</feature>
<accession>A0A0D6FVZ5</accession>
<gene>
    <name evidence="4" type="ORF">CIP107547_01181</name>
</gene>
<evidence type="ECO:0000256" key="1">
    <source>
        <dbReference type="SAM" id="MobiDB-lite"/>
    </source>
</evidence>
<keyword evidence="2" id="KW-0472">Membrane</keyword>
<evidence type="ECO:0000313" key="4">
    <source>
        <dbReference type="EMBL" id="CAB0599587.1"/>
    </source>
</evidence>
<dbReference type="EMBL" id="CADDAV010000015">
    <property type="protein sequence ID" value="CAB0599587.1"/>
    <property type="molecule type" value="Genomic_DNA"/>
</dbReference>
<keyword evidence="2" id="KW-1133">Transmembrane helix</keyword>
<reference evidence="4 5" key="1">
    <citation type="submission" date="2020-02" db="EMBL/GenBank/DDBJ databases">
        <authorList>
            <person name="Brisse S."/>
        </authorList>
    </citation>
    <scope>NUCLEOTIDE SEQUENCE [LARGE SCALE GENOMIC DNA]</scope>
    <source>
        <strain evidence="4">CIP107547</strain>
    </source>
</reference>
<dbReference type="OMA" id="WPIGSYP"/>
<evidence type="ECO:0000313" key="5">
    <source>
        <dbReference type="Proteomes" id="UP000480222"/>
    </source>
</evidence>
<dbReference type="InterPro" id="IPR025889">
    <property type="entry name" value="GSP17M-like_dom"/>
</dbReference>
<feature type="transmembrane region" description="Helical" evidence="2">
    <location>
        <begin position="76"/>
        <end position="98"/>
    </location>
</feature>
<comment type="caution">
    <text evidence="4">The sequence shown here is derived from an EMBL/GenBank/DDBJ whole genome shotgun (WGS) entry which is preliminary data.</text>
</comment>
<sequence>MTLNFNARPSDNTPAQLRDRAKPEGWPVGSFESYAQAQAAVDMLADNNFPVDKLTIVGVDLMEVERVVGKLTWGRVLIGGAASGAWMGLFVAVVMGMVSGTWGAALMMGIPLGVVFGMGLAAVQYASTNGKRDFASSTHIVAGRYDVLCHPSAAREARDAIANYMRSAR</sequence>
<dbReference type="RefSeq" id="WP_014301711.1">
    <property type="nucleotide sequence ID" value="NZ_CABVGJ010000004.1"/>
</dbReference>
<evidence type="ECO:0000259" key="3">
    <source>
        <dbReference type="Pfam" id="PF11181"/>
    </source>
</evidence>
<feature type="transmembrane region" description="Helical" evidence="2">
    <location>
        <begin position="104"/>
        <end position="123"/>
    </location>
</feature>
<evidence type="ECO:0000256" key="2">
    <source>
        <dbReference type="SAM" id="Phobius"/>
    </source>
</evidence>
<feature type="compositionally biased region" description="Polar residues" evidence="1">
    <location>
        <begin position="1"/>
        <end position="15"/>
    </location>
</feature>
<feature type="region of interest" description="Disordered" evidence="1">
    <location>
        <begin position="1"/>
        <end position="24"/>
    </location>
</feature>
<proteinExistence type="predicted"/>
<dbReference type="Pfam" id="PF11181">
    <property type="entry name" value="YflT"/>
    <property type="match status" value="1"/>
</dbReference>
<dbReference type="AlphaFoldDB" id="A0A0D6FVZ5"/>
<dbReference type="Proteomes" id="UP000480222">
    <property type="component" value="Unassembled WGS sequence"/>
</dbReference>
<dbReference type="KEGG" id="cdip:ERS451417_00903"/>
<protein>
    <recommendedName>
        <fullName evidence="3">General stress protein 17M-like domain-containing protein</fullName>
    </recommendedName>
</protein>
<dbReference type="eggNOG" id="ENOG5032RS7">
    <property type="taxonomic scope" value="Bacteria"/>
</dbReference>
<keyword evidence="2" id="KW-0812">Transmembrane</keyword>
<name>A0A0D6FVZ5_CORDP</name>